<name>A0ABU3PY85_9ACTN</name>
<evidence type="ECO:0000256" key="3">
    <source>
        <dbReference type="RuleBase" id="RU003345"/>
    </source>
</evidence>
<accession>A0ABU3PY85</accession>
<dbReference type="GO" id="GO:0016491">
    <property type="term" value="F:oxidoreductase activity"/>
    <property type="evidence" value="ECO:0007669"/>
    <property type="project" value="UniProtKB-KW"/>
</dbReference>
<dbReference type="InterPro" id="IPR050740">
    <property type="entry name" value="Aldehyde_DH_Superfamily"/>
</dbReference>
<keyword evidence="1 3" id="KW-0560">Oxidoreductase</keyword>
<evidence type="ECO:0000313" key="5">
    <source>
        <dbReference type="EMBL" id="MDT9594208.1"/>
    </source>
</evidence>
<dbReference type="PANTHER" id="PTHR43353:SF5">
    <property type="entry name" value="SUCCINATE-SEMIALDEHYDE DEHYDROGENASE, MITOCHONDRIAL"/>
    <property type="match status" value="1"/>
</dbReference>
<organism evidence="5 6">
    <name type="scientific">Nocardioides imazamoxiresistens</name>
    <dbReference type="NCBI Taxonomy" id="3231893"/>
    <lineage>
        <taxon>Bacteria</taxon>
        <taxon>Bacillati</taxon>
        <taxon>Actinomycetota</taxon>
        <taxon>Actinomycetes</taxon>
        <taxon>Propionibacteriales</taxon>
        <taxon>Nocardioidaceae</taxon>
        <taxon>Nocardioides</taxon>
    </lineage>
</organism>
<dbReference type="Gene3D" id="3.40.605.10">
    <property type="entry name" value="Aldehyde Dehydrogenase, Chain A, domain 1"/>
    <property type="match status" value="1"/>
</dbReference>
<feature type="active site" evidence="2">
    <location>
        <position position="272"/>
    </location>
</feature>
<dbReference type="InterPro" id="IPR016163">
    <property type="entry name" value="Ald_DH_C"/>
</dbReference>
<proteinExistence type="inferred from homology"/>
<dbReference type="Gene3D" id="3.40.309.10">
    <property type="entry name" value="Aldehyde Dehydrogenase, Chain A, domain 2"/>
    <property type="match status" value="1"/>
</dbReference>
<dbReference type="EMBL" id="JAVYII010000006">
    <property type="protein sequence ID" value="MDT9594208.1"/>
    <property type="molecule type" value="Genomic_DNA"/>
</dbReference>
<dbReference type="Proteomes" id="UP001268542">
    <property type="component" value="Unassembled WGS sequence"/>
</dbReference>
<sequence>MTTAVSPAPTTSPAADRALEAAAALAPARGLRIGGEQHAAPSTFVVDDPGTGAVLAEVADGDADAARAAVDAAAAAAAGWRAYSPRSRSDVLRRAHELVLADIDRLALLVMAENGKPEADARAEVAYAAEFLRWYSEEAVRPGGSWGESPAGGTRSIVTHQPVGVAALVTPWNFPAAMITRKVGPALAAGCTVVVKPAAETPLTALALVDLLTEAGVPAGVVNVVPSTDPGTVVGSWLADERVRKVSFTGSTRIGRLLLGQAADRVLLSSMELGGNAPFVVTADADVDAAVRGALVAKFRNGGQACTAANRFLVHEAAAERFTTALGEAVTAMRVGHALGGSPVEIGPMITRAQAERIDAAVAAAEAAGARVRARAEVPDAAGGSYVAPVVLDRVEAGSALVADEIFGPVAPIVTWGDGDDVVALANASEYGLAAYVYAGDLRRALELGEAIEAGMVGVNRGVVSDPSAPFGGVKQSGIGREGARDGLLEYTETKFLSVDWPA</sequence>
<feature type="domain" description="Aldehyde dehydrogenase" evidence="4">
    <location>
        <begin position="42"/>
        <end position="496"/>
    </location>
</feature>
<dbReference type="InterPro" id="IPR016161">
    <property type="entry name" value="Ald_DH/histidinol_DH"/>
</dbReference>
<dbReference type="PROSITE" id="PS00070">
    <property type="entry name" value="ALDEHYDE_DEHYDR_CYS"/>
    <property type="match status" value="1"/>
</dbReference>
<dbReference type="InterPro" id="IPR015590">
    <property type="entry name" value="Aldehyde_DH_dom"/>
</dbReference>
<dbReference type="PROSITE" id="PS00687">
    <property type="entry name" value="ALDEHYDE_DEHYDR_GLU"/>
    <property type="match status" value="1"/>
</dbReference>
<evidence type="ECO:0000313" key="6">
    <source>
        <dbReference type="Proteomes" id="UP001268542"/>
    </source>
</evidence>
<dbReference type="InterPro" id="IPR016160">
    <property type="entry name" value="Ald_DH_CS_CYS"/>
</dbReference>
<evidence type="ECO:0000256" key="2">
    <source>
        <dbReference type="PROSITE-ProRule" id="PRU10007"/>
    </source>
</evidence>
<protein>
    <submittedName>
        <fullName evidence="5">NAD-dependent succinate-semialdehyde dehydrogenase</fullName>
        <ecNumber evidence="5">1.2.1.-</ecNumber>
    </submittedName>
</protein>
<reference evidence="5 6" key="1">
    <citation type="submission" date="2023-08" db="EMBL/GenBank/DDBJ databases">
        <title>Nocardioides seae sp. nov., a bacterium isolated from a soil.</title>
        <authorList>
            <person name="Wang X."/>
        </authorList>
    </citation>
    <scope>NUCLEOTIDE SEQUENCE [LARGE SCALE GENOMIC DNA]</scope>
    <source>
        <strain evidence="5 6">YZH12</strain>
    </source>
</reference>
<dbReference type="CDD" id="cd07103">
    <property type="entry name" value="ALDH_F5_SSADH_GabD"/>
    <property type="match status" value="1"/>
</dbReference>
<dbReference type="InterPro" id="IPR016162">
    <property type="entry name" value="Ald_DH_N"/>
</dbReference>
<dbReference type="InterPro" id="IPR029510">
    <property type="entry name" value="Ald_DH_CS_GLU"/>
</dbReference>
<dbReference type="EC" id="1.2.1.-" evidence="5"/>
<gene>
    <name evidence="5" type="ORF">RDV89_14085</name>
</gene>
<dbReference type="SUPFAM" id="SSF53720">
    <property type="entry name" value="ALDH-like"/>
    <property type="match status" value="1"/>
</dbReference>
<evidence type="ECO:0000256" key="1">
    <source>
        <dbReference type="ARBA" id="ARBA00023002"/>
    </source>
</evidence>
<evidence type="ECO:0000259" key="4">
    <source>
        <dbReference type="Pfam" id="PF00171"/>
    </source>
</evidence>
<keyword evidence="6" id="KW-1185">Reference proteome</keyword>
<dbReference type="Pfam" id="PF00171">
    <property type="entry name" value="Aldedh"/>
    <property type="match status" value="1"/>
</dbReference>
<comment type="caution">
    <text evidence="5">The sequence shown here is derived from an EMBL/GenBank/DDBJ whole genome shotgun (WGS) entry which is preliminary data.</text>
</comment>
<dbReference type="PANTHER" id="PTHR43353">
    <property type="entry name" value="SUCCINATE-SEMIALDEHYDE DEHYDROGENASE, MITOCHONDRIAL"/>
    <property type="match status" value="1"/>
</dbReference>
<comment type="similarity">
    <text evidence="3">Belongs to the aldehyde dehydrogenase family.</text>
</comment>